<sequence>MRPRAFCIMSQRVVCRWQVKFITKPQRKRVRNERSVPGNRPETE</sequence>
<proteinExistence type="predicted"/>
<name>E0XVH3_9DELT</name>
<accession>E0XVH3</accession>
<dbReference type="AlphaFoldDB" id="E0XVH3"/>
<evidence type="ECO:0000313" key="1">
    <source>
        <dbReference type="EMBL" id="ADI18414.1"/>
    </source>
</evidence>
<protein>
    <submittedName>
        <fullName evidence="1">Uncharacterized protein</fullName>
    </submittedName>
</protein>
<reference evidence="1" key="1">
    <citation type="journal article" date="2011" name="Environ. Microbiol.">
        <title>Time-series analyses of Monterey Bay coastal microbial picoplankton using a 'genome proxy' microarray.</title>
        <authorList>
            <person name="Rich V.I."/>
            <person name="Pham V.D."/>
            <person name="Eppley J."/>
            <person name="Shi Y."/>
            <person name="DeLong E.F."/>
        </authorList>
    </citation>
    <scope>NUCLEOTIDE SEQUENCE</scope>
</reference>
<organism evidence="1">
    <name type="scientific">uncultured delta proteobacterium HF4000_08N17</name>
    <dbReference type="NCBI Taxonomy" id="710836"/>
    <lineage>
        <taxon>Bacteria</taxon>
        <taxon>Deltaproteobacteria</taxon>
        <taxon>environmental samples</taxon>
    </lineage>
</organism>
<dbReference type="EMBL" id="GU474888">
    <property type="protein sequence ID" value="ADI18414.1"/>
    <property type="molecule type" value="Genomic_DNA"/>
</dbReference>